<evidence type="ECO:0000313" key="2">
    <source>
        <dbReference type="EMBL" id="KDR19578.1"/>
    </source>
</evidence>
<dbReference type="eggNOG" id="ENOG502S9CW">
    <property type="taxonomic scope" value="Eukaryota"/>
</dbReference>
<dbReference type="OrthoDB" id="6379319at2759"/>
<evidence type="ECO:0000256" key="1">
    <source>
        <dbReference type="SAM" id="MobiDB-lite"/>
    </source>
</evidence>
<keyword evidence="3" id="KW-1185">Reference proteome</keyword>
<accession>A0A067RJK6</accession>
<dbReference type="InParanoid" id="A0A067RJK6"/>
<dbReference type="Proteomes" id="UP000027135">
    <property type="component" value="Unassembled WGS sequence"/>
</dbReference>
<feature type="compositionally biased region" description="Polar residues" evidence="1">
    <location>
        <begin position="120"/>
        <end position="149"/>
    </location>
</feature>
<proteinExistence type="predicted"/>
<dbReference type="AlphaFoldDB" id="A0A067RJK6"/>
<reference evidence="2 3" key="1">
    <citation type="journal article" date="2014" name="Nat. Commun.">
        <title>Molecular traces of alternative social organization in a termite genome.</title>
        <authorList>
            <person name="Terrapon N."/>
            <person name="Li C."/>
            <person name="Robertson H.M."/>
            <person name="Ji L."/>
            <person name="Meng X."/>
            <person name="Booth W."/>
            <person name="Chen Z."/>
            <person name="Childers C.P."/>
            <person name="Glastad K.M."/>
            <person name="Gokhale K."/>
            <person name="Gowin J."/>
            <person name="Gronenberg W."/>
            <person name="Hermansen R.A."/>
            <person name="Hu H."/>
            <person name="Hunt B.G."/>
            <person name="Huylmans A.K."/>
            <person name="Khalil S.M."/>
            <person name="Mitchell R.D."/>
            <person name="Munoz-Torres M.C."/>
            <person name="Mustard J.A."/>
            <person name="Pan H."/>
            <person name="Reese J.T."/>
            <person name="Scharf M.E."/>
            <person name="Sun F."/>
            <person name="Vogel H."/>
            <person name="Xiao J."/>
            <person name="Yang W."/>
            <person name="Yang Z."/>
            <person name="Yang Z."/>
            <person name="Zhou J."/>
            <person name="Zhu J."/>
            <person name="Brent C.S."/>
            <person name="Elsik C.G."/>
            <person name="Goodisman M.A."/>
            <person name="Liberles D.A."/>
            <person name="Roe R.M."/>
            <person name="Vargo E.L."/>
            <person name="Vilcinskas A."/>
            <person name="Wang J."/>
            <person name="Bornberg-Bauer E."/>
            <person name="Korb J."/>
            <person name="Zhang G."/>
            <person name="Liebig J."/>
        </authorList>
    </citation>
    <scope>NUCLEOTIDE SEQUENCE [LARGE SCALE GENOMIC DNA]</scope>
    <source>
        <tissue evidence="2">Whole organism</tissue>
    </source>
</reference>
<feature type="region of interest" description="Disordered" evidence="1">
    <location>
        <begin position="113"/>
        <end position="151"/>
    </location>
</feature>
<dbReference type="EMBL" id="KK852643">
    <property type="protein sequence ID" value="KDR19578.1"/>
    <property type="molecule type" value="Genomic_DNA"/>
</dbReference>
<gene>
    <name evidence="2" type="ORF">L798_06376</name>
</gene>
<sequence>MCDTEGRRFTHACPKATLFQQRMMICDHWYMVNCNNSEHDYSANLLIGQHDKPFMSPEEHLHHHTPVYFFTTQQNPSSLQEVTNWKQQHSGGNNNIISNSEDLRDQISVGDQLHKDSEPSRPSINSTSHNRNINKSQPRALSPPKSTSARMAATQKLLANEYSGSDYNFPVNSQTLPGAYTDNPFFQSLLIKTIMPTLQTPAYISNSSDNSEVSNNPKAQYNKDKTFTESQTFDEIQDLDNFRIPPTRALPQQPLLSMPKEFSNYLGITKVHNLPPHSREQNFPDAYNNSFFQSLTKTRKLLVSTSTMPHSTEQRATTGTSINVDKNEDDSNIVQLHFLDPRQIFFIPESNEDSDKYNFETQNTTMLFISVPVYSHNHGQSIMHFRHDNVVTDGQKLDCPRCHPHFLLPGRCQPCVIIR</sequence>
<name>A0A067RJK6_ZOONE</name>
<protein>
    <recommendedName>
        <fullName evidence="4">Chitin-binding type-2 domain-containing protein</fullName>
    </recommendedName>
</protein>
<evidence type="ECO:0008006" key="4">
    <source>
        <dbReference type="Google" id="ProtNLM"/>
    </source>
</evidence>
<evidence type="ECO:0000313" key="3">
    <source>
        <dbReference type="Proteomes" id="UP000027135"/>
    </source>
</evidence>
<organism evidence="2 3">
    <name type="scientific">Zootermopsis nevadensis</name>
    <name type="common">Dampwood termite</name>
    <dbReference type="NCBI Taxonomy" id="136037"/>
    <lineage>
        <taxon>Eukaryota</taxon>
        <taxon>Metazoa</taxon>
        <taxon>Ecdysozoa</taxon>
        <taxon>Arthropoda</taxon>
        <taxon>Hexapoda</taxon>
        <taxon>Insecta</taxon>
        <taxon>Pterygota</taxon>
        <taxon>Neoptera</taxon>
        <taxon>Polyneoptera</taxon>
        <taxon>Dictyoptera</taxon>
        <taxon>Blattodea</taxon>
        <taxon>Blattoidea</taxon>
        <taxon>Termitoidae</taxon>
        <taxon>Termopsidae</taxon>
        <taxon>Zootermopsis</taxon>
    </lineage>
</organism>